<dbReference type="Proteomes" id="UP000266861">
    <property type="component" value="Unassembled WGS sequence"/>
</dbReference>
<dbReference type="EMBL" id="PQFF01000131">
    <property type="protein sequence ID" value="RHZ79914.1"/>
    <property type="molecule type" value="Genomic_DNA"/>
</dbReference>
<sequence>MDSELLNTICKNKSSDIFGLGIILWEISSVNPSFEIKSSSNIAGNIMETHDWIFLKLLKIILKSLSLMQALIETPQLQPFNDTDEIISVRLKKSNKQNEGPEIIPDPPFVDFTTEVNTEKGFLTEQLNVGGCHKDGVGITKDEAESFQWK</sequence>
<proteinExistence type="predicted"/>
<reference evidence="1 2" key="1">
    <citation type="submission" date="2018-08" db="EMBL/GenBank/DDBJ databases">
        <title>Genome and evolution of the arbuscular mycorrhizal fungus Diversispora epigaea (formerly Glomus versiforme) and its bacterial endosymbionts.</title>
        <authorList>
            <person name="Sun X."/>
            <person name="Fei Z."/>
            <person name="Harrison M."/>
        </authorList>
    </citation>
    <scope>NUCLEOTIDE SEQUENCE [LARGE SCALE GENOMIC DNA]</scope>
    <source>
        <strain evidence="1 2">IT104</strain>
    </source>
</reference>
<protein>
    <recommendedName>
        <fullName evidence="3">Protein kinase domain-containing protein</fullName>
    </recommendedName>
</protein>
<accession>A0A397J3U9</accession>
<gene>
    <name evidence="1" type="ORF">Glove_140g63</name>
</gene>
<name>A0A397J3U9_9GLOM</name>
<dbReference type="InterPro" id="IPR011009">
    <property type="entry name" value="Kinase-like_dom_sf"/>
</dbReference>
<comment type="caution">
    <text evidence="1">The sequence shown here is derived from an EMBL/GenBank/DDBJ whole genome shotgun (WGS) entry which is preliminary data.</text>
</comment>
<evidence type="ECO:0008006" key="3">
    <source>
        <dbReference type="Google" id="ProtNLM"/>
    </source>
</evidence>
<organism evidence="1 2">
    <name type="scientific">Diversispora epigaea</name>
    <dbReference type="NCBI Taxonomy" id="1348612"/>
    <lineage>
        <taxon>Eukaryota</taxon>
        <taxon>Fungi</taxon>
        <taxon>Fungi incertae sedis</taxon>
        <taxon>Mucoromycota</taxon>
        <taxon>Glomeromycotina</taxon>
        <taxon>Glomeromycetes</taxon>
        <taxon>Diversisporales</taxon>
        <taxon>Diversisporaceae</taxon>
        <taxon>Diversispora</taxon>
    </lineage>
</organism>
<keyword evidence="2" id="KW-1185">Reference proteome</keyword>
<evidence type="ECO:0000313" key="1">
    <source>
        <dbReference type="EMBL" id="RHZ79914.1"/>
    </source>
</evidence>
<dbReference type="AlphaFoldDB" id="A0A397J3U9"/>
<dbReference type="SUPFAM" id="SSF56112">
    <property type="entry name" value="Protein kinase-like (PK-like)"/>
    <property type="match status" value="1"/>
</dbReference>
<evidence type="ECO:0000313" key="2">
    <source>
        <dbReference type="Proteomes" id="UP000266861"/>
    </source>
</evidence>